<evidence type="ECO:0000313" key="2">
    <source>
        <dbReference type="Proteomes" id="UP000663942"/>
    </source>
</evidence>
<organism evidence="1 2">
    <name type="scientific">Brevundimonas pondensis</name>
    <dbReference type="NCBI Taxonomy" id="2774189"/>
    <lineage>
        <taxon>Bacteria</taxon>
        <taxon>Pseudomonadati</taxon>
        <taxon>Pseudomonadota</taxon>
        <taxon>Alphaproteobacteria</taxon>
        <taxon>Caulobacterales</taxon>
        <taxon>Caulobacteraceae</taxon>
        <taxon>Brevundimonas</taxon>
    </lineage>
</organism>
<keyword evidence="2" id="KW-1185">Reference proteome</keyword>
<protein>
    <submittedName>
        <fullName evidence="1">Uncharacterized protein</fullName>
    </submittedName>
</protein>
<name>A0ABX7SLM6_9CAUL</name>
<sequence>MSDRCHIGGEVLSHIMRLEDDGRITTTSQIVHVFKDRESDLFKATMLRLLD</sequence>
<dbReference type="Proteomes" id="UP000663942">
    <property type="component" value="Chromosome"/>
</dbReference>
<dbReference type="RefSeq" id="WP_207825569.1">
    <property type="nucleotide sequence ID" value="NZ_CP062006.1"/>
</dbReference>
<reference evidence="1 2" key="1">
    <citation type="submission" date="2020-09" db="EMBL/GenBank/DDBJ databases">
        <title>Brevundimonas sp. LVF1 isolated from an oligotrophic pond in Goettingen, Germany.</title>
        <authorList>
            <person name="Friedrich I."/>
            <person name="Klassen A."/>
            <person name="Neubauer H."/>
            <person name="Schneider D."/>
            <person name="Hertel R."/>
            <person name="Daniel R."/>
        </authorList>
    </citation>
    <scope>NUCLEOTIDE SEQUENCE [LARGE SCALE GENOMIC DNA]</scope>
    <source>
        <strain evidence="1 2">LVF1</strain>
    </source>
</reference>
<accession>A0ABX7SLM6</accession>
<evidence type="ECO:0000313" key="1">
    <source>
        <dbReference type="EMBL" id="QTC88393.1"/>
    </source>
</evidence>
<proteinExistence type="predicted"/>
<gene>
    <name evidence="1" type="ORF">IFE19_03075</name>
</gene>
<dbReference type="EMBL" id="CP062006">
    <property type="protein sequence ID" value="QTC88393.1"/>
    <property type="molecule type" value="Genomic_DNA"/>
</dbReference>